<accession>A0A183EXS4</accession>
<dbReference type="AlphaFoldDB" id="A0A183EXS4"/>
<sequence>LFGRPFATLSDLIQAFISESEATVVPLPPPSAVKLISRQRVAILPFRAMPDTDEIRLEKNGKAGLVAVQLTVPLVSLLPFLYHFLLNIEILRFLLTSLLQNDK</sequence>
<dbReference type="WBParaSite" id="GPUH_0002579501-mRNA-1">
    <property type="protein sequence ID" value="GPUH_0002579501-mRNA-1"/>
    <property type="gene ID" value="GPUH_0002579501"/>
</dbReference>
<proteinExistence type="predicted"/>
<evidence type="ECO:0000313" key="1">
    <source>
        <dbReference type="WBParaSite" id="GPUH_0002579501-mRNA-1"/>
    </source>
</evidence>
<reference evidence="1" key="1">
    <citation type="submission" date="2016-06" db="UniProtKB">
        <authorList>
            <consortium name="WormBaseParasite"/>
        </authorList>
    </citation>
    <scope>IDENTIFICATION</scope>
</reference>
<organism evidence="1">
    <name type="scientific">Gongylonema pulchrum</name>
    <dbReference type="NCBI Taxonomy" id="637853"/>
    <lineage>
        <taxon>Eukaryota</taxon>
        <taxon>Metazoa</taxon>
        <taxon>Ecdysozoa</taxon>
        <taxon>Nematoda</taxon>
        <taxon>Chromadorea</taxon>
        <taxon>Rhabditida</taxon>
        <taxon>Spirurina</taxon>
        <taxon>Spiruromorpha</taxon>
        <taxon>Spiruroidea</taxon>
        <taxon>Gongylonematidae</taxon>
        <taxon>Gongylonema</taxon>
    </lineage>
</organism>
<protein>
    <submittedName>
        <fullName evidence="1">UBX domain-containing protein</fullName>
    </submittedName>
</protein>
<name>A0A183EXS4_9BILA</name>